<dbReference type="Pfam" id="PF02525">
    <property type="entry name" value="Flavodoxin_2"/>
    <property type="match status" value="1"/>
</dbReference>
<dbReference type="Gene3D" id="3.40.50.360">
    <property type="match status" value="1"/>
</dbReference>
<dbReference type="EMBL" id="FRBT01000001">
    <property type="protein sequence ID" value="SHL31539.1"/>
    <property type="molecule type" value="Genomic_DNA"/>
</dbReference>
<evidence type="ECO:0000256" key="1">
    <source>
        <dbReference type="ARBA" id="ARBA00023002"/>
    </source>
</evidence>
<proteinExistence type="predicted"/>
<dbReference type="GO" id="GO:0010181">
    <property type="term" value="F:FMN binding"/>
    <property type="evidence" value="ECO:0007669"/>
    <property type="project" value="TreeGrafter"/>
</dbReference>
<keyword evidence="1" id="KW-0560">Oxidoreductase</keyword>
<reference evidence="4" key="1">
    <citation type="submission" date="2016-11" db="EMBL/GenBank/DDBJ databases">
        <authorList>
            <person name="Varghese N."/>
            <person name="Submissions S."/>
        </authorList>
    </citation>
    <scope>NUCLEOTIDE SEQUENCE [LARGE SCALE GENOMIC DNA]</scope>
    <source>
        <strain evidence="4">DSM 24724</strain>
    </source>
</reference>
<name>A0A1M6ZME4_9FLAO</name>
<protein>
    <submittedName>
        <fullName evidence="3">Putative NADPH-quinone reductase (Modulator of drug activity B)</fullName>
    </submittedName>
</protein>
<dbReference type="InterPro" id="IPR029039">
    <property type="entry name" value="Flavoprotein-like_sf"/>
</dbReference>
<keyword evidence="4" id="KW-1185">Reference proteome</keyword>
<sequence>MFEVYIFVALNFNTYQMKTLVIIVHPKIENSVINKRWIEELNKYPDQYTLHDLYAVYPDEKIDFEKEQQLIEHHDTIVFQFPLYWFNCPPLLKKWLDEVLLYGWAYGSKSGYKVAGKKIALSVSAGINEEDYSENGKYKYTLEQLTAPFEVTFNYIKADYKSLFAFYGAEHNAIEERIEKNALDYISFLESLQ</sequence>
<dbReference type="Proteomes" id="UP000184028">
    <property type="component" value="Unassembled WGS sequence"/>
</dbReference>
<dbReference type="AlphaFoldDB" id="A0A1M6ZME4"/>
<feature type="domain" description="Flavodoxin-like fold" evidence="2">
    <location>
        <begin position="17"/>
        <end position="186"/>
    </location>
</feature>
<dbReference type="InterPro" id="IPR003680">
    <property type="entry name" value="Flavodoxin_fold"/>
</dbReference>
<evidence type="ECO:0000259" key="2">
    <source>
        <dbReference type="Pfam" id="PF02525"/>
    </source>
</evidence>
<organism evidence="3 4">
    <name type="scientific">Flavobacterium chilense</name>
    <dbReference type="NCBI Taxonomy" id="946677"/>
    <lineage>
        <taxon>Bacteria</taxon>
        <taxon>Pseudomonadati</taxon>
        <taxon>Bacteroidota</taxon>
        <taxon>Flavobacteriia</taxon>
        <taxon>Flavobacteriales</taxon>
        <taxon>Flavobacteriaceae</taxon>
        <taxon>Flavobacterium</taxon>
    </lineage>
</organism>
<dbReference type="PANTHER" id="PTHR47307:SF1">
    <property type="entry name" value="GLUTATHIONE-REGULATED POTASSIUM-EFFLUX SYSTEM ANCILLARY PROTEIN KEFG"/>
    <property type="match status" value="1"/>
</dbReference>
<dbReference type="PANTHER" id="PTHR47307">
    <property type="entry name" value="GLUTATHIONE-REGULATED POTASSIUM-EFFLUX SYSTEM ANCILLARY PROTEIN KEFG"/>
    <property type="match status" value="1"/>
</dbReference>
<dbReference type="GO" id="GO:0003955">
    <property type="term" value="F:NAD(P)H dehydrogenase (quinone) activity"/>
    <property type="evidence" value="ECO:0007669"/>
    <property type="project" value="TreeGrafter"/>
</dbReference>
<gene>
    <name evidence="3" type="ORF">SAMN05444484_1011082</name>
</gene>
<dbReference type="InterPro" id="IPR046980">
    <property type="entry name" value="KefG/KefF"/>
</dbReference>
<evidence type="ECO:0000313" key="3">
    <source>
        <dbReference type="EMBL" id="SHL31539.1"/>
    </source>
</evidence>
<accession>A0A1M6ZME4</accession>
<dbReference type="STRING" id="946677.SAMN05444484_1011082"/>
<dbReference type="GO" id="GO:0009055">
    <property type="term" value="F:electron transfer activity"/>
    <property type="evidence" value="ECO:0007669"/>
    <property type="project" value="TreeGrafter"/>
</dbReference>
<dbReference type="SUPFAM" id="SSF52218">
    <property type="entry name" value="Flavoproteins"/>
    <property type="match status" value="1"/>
</dbReference>
<evidence type="ECO:0000313" key="4">
    <source>
        <dbReference type="Proteomes" id="UP000184028"/>
    </source>
</evidence>